<feature type="signal peptide" evidence="7">
    <location>
        <begin position="1"/>
        <end position="22"/>
    </location>
</feature>
<dbReference type="EMBL" id="JACJVJ010000002">
    <property type="protein sequence ID" value="MBC2777899.1"/>
    <property type="molecule type" value="Genomic_DNA"/>
</dbReference>
<feature type="domain" description="Peptidase M28" evidence="8">
    <location>
        <begin position="268"/>
        <end position="465"/>
    </location>
</feature>
<keyword evidence="2" id="KW-0645">Protease</keyword>
<gene>
    <name evidence="9" type="ORF">H6P80_09720</name>
</gene>
<dbReference type="Gene3D" id="3.40.630.10">
    <property type="entry name" value="Zn peptidases"/>
    <property type="match status" value="2"/>
</dbReference>
<dbReference type="InterPro" id="IPR045175">
    <property type="entry name" value="M28_fam"/>
</dbReference>
<evidence type="ECO:0000256" key="3">
    <source>
        <dbReference type="ARBA" id="ARBA00022723"/>
    </source>
</evidence>
<protein>
    <submittedName>
        <fullName evidence="9">M28 family peptidase</fullName>
    </submittedName>
</protein>
<feature type="chain" id="PRO_5032733777" evidence="7">
    <location>
        <begin position="23"/>
        <end position="493"/>
    </location>
</feature>
<dbReference type="AlphaFoldDB" id="A0A842HZU6"/>
<evidence type="ECO:0000256" key="2">
    <source>
        <dbReference type="ARBA" id="ARBA00022670"/>
    </source>
</evidence>
<dbReference type="RefSeq" id="WP_185801200.1">
    <property type="nucleotide sequence ID" value="NZ_JACJVJ010000002.1"/>
</dbReference>
<sequence>MIVRLLAAAAALLLAAPLPAQALPTEGELRAHIETLASDAFQGRQPGTQGEAMATQYIAQQMAQAGLQPGYGGNFFQPVALVERREGQARIRIGGADPAAPETAQLLLLGNMENVELAGAPVLFAGYGLDTGRDGEDSFADARFDGAVVLFLAGWPEGMDDGPSYRSRIASFRERGAQAAIGIIDPDLPWQAARAGMMFRQTYLASHVVAPVEGIMSAAMADALFAGIGRNYAGLEAMAAQEDFAPSILDVDMVINVTTPIDRFDGFNIVGRLPGSGNTGEAVLFTAHHDHFGICRPEGREDRICNGAVDNASGTAAVIEVARTIAAGPRPVRDILFVTTTAEELGLLGAIEFADHPPMPLDDIVAVFNLDTIAIAPRGAPVGIIGRGMTPLDDLIDTVAREAGRDIYTGLDVNAFVNRHDGWVFFERGVPAVMVGGSFTDPELRTGFLSGPYHAPEDEAEGLELGGAIEDVWLHIALGRAFADPARYRTPQR</sequence>
<dbReference type="PANTHER" id="PTHR12147">
    <property type="entry name" value="METALLOPEPTIDASE M28 FAMILY MEMBER"/>
    <property type="match status" value="1"/>
</dbReference>
<evidence type="ECO:0000256" key="1">
    <source>
        <dbReference type="ARBA" id="ARBA00022438"/>
    </source>
</evidence>
<evidence type="ECO:0000256" key="5">
    <source>
        <dbReference type="ARBA" id="ARBA00022801"/>
    </source>
</evidence>
<keyword evidence="10" id="KW-1185">Reference proteome</keyword>
<evidence type="ECO:0000256" key="7">
    <source>
        <dbReference type="SAM" id="SignalP"/>
    </source>
</evidence>
<dbReference type="Pfam" id="PF04389">
    <property type="entry name" value="Peptidase_M28"/>
    <property type="match status" value="1"/>
</dbReference>
<evidence type="ECO:0000259" key="8">
    <source>
        <dbReference type="Pfam" id="PF04389"/>
    </source>
</evidence>
<dbReference type="PANTHER" id="PTHR12147:SF56">
    <property type="entry name" value="AMINOPEPTIDASE YDR415C-RELATED"/>
    <property type="match status" value="1"/>
</dbReference>
<evidence type="ECO:0000313" key="9">
    <source>
        <dbReference type="EMBL" id="MBC2777899.1"/>
    </source>
</evidence>
<keyword evidence="4 7" id="KW-0732">Signal</keyword>
<dbReference type="SUPFAM" id="SSF53187">
    <property type="entry name" value="Zn-dependent exopeptidases"/>
    <property type="match status" value="1"/>
</dbReference>
<keyword evidence="3" id="KW-0479">Metal-binding</keyword>
<accession>A0A842HZU6</accession>
<dbReference type="GO" id="GO:0008235">
    <property type="term" value="F:metalloexopeptidase activity"/>
    <property type="evidence" value="ECO:0007669"/>
    <property type="project" value="InterPro"/>
</dbReference>
<dbReference type="GO" id="GO:0006508">
    <property type="term" value="P:proteolysis"/>
    <property type="evidence" value="ECO:0007669"/>
    <property type="project" value="UniProtKB-KW"/>
</dbReference>
<dbReference type="InterPro" id="IPR007484">
    <property type="entry name" value="Peptidase_M28"/>
</dbReference>
<comment type="caution">
    <text evidence="9">The sequence shown here is derived from an EMBL/GenBank/DDBJ whole genome shotgun (WGS) entry which is preliminary data.</text>
</comment>
<evidence type="ECO:0000313" key="10">
    <source>
        <dbReference type="Proteomes" id="UP000564378"/>
    </source>
</evidence>
<organism evidence="9 10">
    <name type="scientific">Parasphingopyxis marina</name>
    <dbReference type="NCBI Taxonomy" id="2761622"/>
    <lineage>
        <taxon>Bacteria</taxon>
        <taxon>Pseudomonadati</taxon>
        <taxon>Pseudomonadota</taxon>
        <taxon>Alphaproteobacteria</taxon>
        <taxon>Sphingomonadales</taxon>
        <taxon>Sphingomonadaceae</taxon>
        <taxon>Parasphingopyxis</taxon>
    </lineage>
</organism>
<keyword evidence="1" id="KW-0031">Aminopeptidase</keyword>
<keyword evidence="6" id="KW-0862">Zinc</keyword>
<proteinExistence type="predicted"/>
<reference evidence="9 10" key="1">
    <citation type="submission" date="2020-08" db="EMBL/GenBank/DDBJ databases">
        <title>Draft genome sequence of Parasphingopyxis sp. GrpM-11.</title>
        <authorList>
            <person name="Oh J."/>
            <person name="Roh D.-H."/>
        </authorList>
    </citation>
    <scope>NUCLEOTIDE SEQUENCE [LARGE SCALE GENOMIC DNA]</scope>
    <source>
        <strain evidence="9 10">GrpM-11</strain>
    </source>
</reference>
<evidence type="ECO:0000256" key="6">
    <source>
        <dbReference type="ARBA" id="ARBA00022833"/>
    </source>
</evidence>
<name>A0A842HZU6_9SPHN</name>
<dbReference type="GO" id="GO:0046872">
    <property type="term" value="F:metal ion binding"/>
    <property type="evidence" value="ECO:0007669"/>
    <property type="project" value="UniProtKB-KW"/>
</dbReference>
<keyword evidence="5" id="KW-0378">Hydrolase</keyword>
<dbReference type="GO" id="GO:0004177">
    <property type="term" value="F:aminopeptidase activity"/>
    <property type="evidence" value="ECO:0007669"/>
    <property type="project" value="UniProtKB-KW"/>
</dbReference>
<evidence type="ECO:0000256" key="4">
    <source>
        <dbReference type="ARBA" id="ARBA00022729"/>
    </source>
</evidence>
<dbReference type="Proteomes" id="UP000564378">
    <property type="component" value="Unassembled WGS sequence"/>
</dbReference>